<protein>
    <submittedName>
        <fullName evidence="6">Transcriptional regulator, LysR family</fullName>
    </submittedName>
</protein>
<comment type="similarity">
    <text evidence="1">Belongs to the LysR transcriptional regulatory family.</text>
</comment>
<evidence type="ECO:0000313" key="6">
    <source>
        <dbReference type="EMBL" id="CUS41827.1"/>
    </source>
</evidence>
<dbReference type="PANTHER" id="PTHR30537">
    <property type="entry name" value="HTH-TYPE TRANSCRIPTIONAL REGULATOR"/>
    <property type="match status" value="1"/>
</dbReference>
<dbReference type="CDD" id="cd08422">
    <property type="entry name" value="PBP2_CrgA_like"/>
    <property type="match status" value="1"/>
</dbReference>
<dbReference type="InterPro" id="IPR036390">
    <property type="entry name" value="WH_DNA-bd_sf"/>
</dbReference>
<dbReference type="GO" id="GO:0003700">
    <property type="term" value="F:DNA-binding transcription factor activity"/>
    <property type="evidence" value="ECO:0007669"/>
    <property type="project" value="InterPro"/>
</dbReference>
<gene>
    <name evidence="6" type="ORF">MGWOODY_Tha2571</name>
</gene>
<dbReference type="InterPro" id="IPR000847">
    <property type="entry name" value="LysR_HTH_N"/>
</dbReference>
<dbReference type="Pfam" id="PF00126">
    <property type="entry name" value="HTH_1"/>
    <property type="match status" value="1"/>
</dbReference>
<evidence type="ECO:0000256" key="3">
    <source>
        <dbReference type="ARBA" id="ARBA00023125"/>
    </source>
</evidence>
<reference evidence="6" key="1">
    <citation type="submission" date="2015-10" db="EMBL/GenBank/DDBJ databases">
        <authorList>
            <person name="Gilbert D.G."/>
        </authorList>
    </citation>
    <scope>NUCLEOTIDE SEQUENCE</scope>
</reference>
<accession>A0A160TEP6</accession>
<evidence type="ECO:0000256" key="4">
    <source>
        <dbReference type="ARBA" id="ARBA00023163"/>
    </source>
</evidence>
<dbReference type="GO" id="GO:0006351">
    <property type="term" value="P:DNA-templated transcription"/>
    <property type="evidence" value="ECO:0007669"/>
    <property type="project" value="TreeGrafter"/>
</dbReference>
<dbReference type="GO" id="GO:0043565">
    <property type="term" value="F:sequence-specific DNA binding"/>
    <property type="evidence" value="ECO:0007669"/>
    <property type="project" value="TreeGrafter"/>
</dbReference>
<dbReference type="SUPFAM" id="SSF46785">
    <property type="entry name" value="Winged helix' DNA-binding domain"/>
    <property type="match status" value="1"/>
</dbReference>
<evidence type="ECO:0000256" key="2">
    <source>
        <dbReference type="ARBA" id="ARBA00023015"/>
    </source>
</evidence>
<proteinExistence type="inferred from homology"/>
<dbReference type="AlphaFoldDB" id="A0A160TEP6"/>
<keyword evidence="4" id="KW-0804">Transcription</keyword>
<evidence type="ECO:0000259" key="5">
    <source>
        <dbReference type="PROSITE" id="PS50931"/>
    </source>
</evidence>
<dbReference type="Gene3D" id="1.10.10.10">
    <property type="entry name" value="Winged helix-like DNA-binding domain superfamily/Winged helix DNA-binding domain"/>
    <property type="match status" value="1"/>
</dbReference>
<dbReference type="PANTHER" id="PTHR30537:SF68">
    <property type="entry name" value="TRANSCRIPTIONAL REGULATOR-RELATED"/>
    <property type="match status" value="1"/>
</dbReference>
<dbReference type="PROSITE" id="PS50931">
    <property type="entry name" value="HTH_LYSR"/>
    <property type="match status" value="1"/>
</dbReference>
<dbReference type="FunFam" id="1.10.10.10:FF:000001">
    <property type="entry name" value="LysR family transcriptional regulator"/>
    <property type="match status" value="1"/>
</dbReference>
<organism evidence="6">
    <name type="scientific">hydrothermal vent metagenome</name>
    <dbReference type="NCBI Taxonomy" id="652676"/>
    <lineage>
        <taxon>unclassified sequences</taxon>
        <taxon>metagenomes</taxon>
        <taxon>ecological metagenomes</taxon>
    </lineage>
</organism>
<dbReference type="EMBL" id="CZQC01000055">
    <property type="protein sequence ID" value="CUS41827.1"/>
    <property type="molecule type" value="Genomic_DNA"/>
</dbReference>
<dbReference type="InterPro" id="IPR005119">
    <property type="entry name" value="LysR_subst-bd"/>
</dbReference>
<feature type="domain" description="HTH lysR-type" evidence="5">
    <location>
        <begin position="2"/>
        <end position="59"/>
    </location>
</feature>
<dbReference type="InterPro" id="IPR058163">
    <property type="entry name" value="LysR-type_TF_proteobact-type"/>
</dbReference>
<keyword evidence="2" id="KW-0805">Transcription regulation</keyword>
<evidence type="ECO:0000256" key="1">
    <source>
        <dbReference type="ARBA" id="ARBA00009437"/>
    </source>
</evidence>
<dbReference type="InterPro" id="IPR036388">
    <property type="entry name" value="WH-like_DNA-bd_sf"/>
</dbReference>
<dbReference type="Gene3D" id="3.40.190.290">
    <property type="match status" value="1"/>
</dbReference>
<dbReference type="PRINTS" id="PR00039">
    <property type="entry name" value="HTHLYSR"/>
</dbReference>
<dbReference type="Pfam" id="PF03466">
    <property type="entry name" value="LysR_substrate"/>
    <property type="match status" value="1"/>
</dbReference>
<keyword evidence="3" id="KW-0238">DNA-binding</keyword>
<dbReference type="SUPFAM" id="SSF53850">
    <property type="entry name" value="Periplasmic binding protein-like II"/>
    <property type="match status" value="1"/>
</dbReference>
<name>A0A160TEP6_9ZZZZ</name>
<sequence length="321" mass="35652">MLDLNQLSVFIRVVDEGSFTSAAKSLGMTKSRVSRMVAELEEALGVRLLQRTTRQLHLTEVGHAYYSSCSQSVKEVHEAHRMIADREASPQGILRIVAPVIAGSGLMGHYFARYQRLYPDVRIEATYTDRQFNLIQDGFDLGVYIGVQPDSSLIFRTITESNSVICASPAYLAEHGTPQVPADLTNLRSVKIGEGKQPLHLALTHKLTGEAVEVDIQTNMVTNLIAGAINSIVHGAGIGEVPYLLAGEEILSGHLIPILRDWEIRPQPISLAYPSRQYLPKKVRLFIDFMVDELAQVDEIIKKLDTPEEQLSAFRAHLLKQ</sequence>